<dbReference type="Proteomes" id="UP000289411">
    <property type="component" value="Unassembled WGS sequence"/>
</dbReference>
<keyword evidence="3" id="KW-1185">Reference proteome</keyword>
<dbReference type="SUPFAM" id="SSF46955">
    <property type="entry name" value="Putative DNA-binding domain"/>
    <property type="match status" value="1"/>
</dbReference>
<dbReference type="RefSeq" id="WP_129222188.1">
    <property type="nucleotide sequence ID" value="NZ_QYBC01000041.1"/>
</dbReference>
<proteinExistence type="predicted"/>
<accession>A0A4Q2R6W5</accession>
<evidence type="ECO:0000313" key="2">
    <source>
        <dbReference type="EMBL" id="RYB01419.1"/>
    </source>
</evidence>
<keyword evidence="2" id="KW-0238">DNA-binding</keyword>
<gene>
    <name evidence="2" type="ORF">D3272_26195</name>
</gene>
<comment type="caution">
    <text evidence="2">The sequence shown here is derived from an EMBL/GenBank/DDBJ whole genome shotgun (WGS) entry which is preliminary data.</text>
</comment>
<reference evidence="2 3" key="1">
    <citation type="submission" date="2018-09" db="EMBL/GenBank/DDBJ databases">
        <authorList>
            <person name="Grouzdev D.S."/>
            <person name="Krutkina M.S."/>
        </authorList>
    </citation>
    <scope>NUCLEOTIDE SEQUENCE [LARGE SCALE GENOMIC DNA]</scope>
    <source>
        <strain evidence="2 3">RmlP001</strain>
    </source>
</reference>
<dbReference type="OrthoDB" id="9806994at2"/>
<organism evidence="2 3">
    <name type="scientific">Lichenibacterium ramalinae</name>
    <dbReference type="NCBI Taxonomy" id="2316527"/>
    <lineage>
        <taxon>Bacteria</taxon>
        <taxon>Pseudomonadati</taxon>
        <taxon>Pseudomonadota</taxon>
        <taxon>Alphaproteobacteria</taxon>
        <taxon>Hyphomicrobiales</taxon>
        <taxon>Lichenihabitantaceae</taxon>
        <taxon>Lichenibacterium</taxon>
    </lineage>
</organism>
<dbReference type="InterPro" id="IPR009061">
    <property type="entry name" value="DNA-bd_dom_put_sf"/>
</dbReference>
<reference evidence="2 3" key="2">
    <citation type="submission" date="2019-02" db="EMBL/GenBank/DDBJ databases">
        <title>'Lichenibacterium ramalinii' gen. nov. sp. nov., 'Lichenibacterium minor' gen. nov. sp. nov.</title>
        <authorList>
            <person name="Pankratov T."/>
        </authorList>
    </citation>
    <scope>NUCLEOTIDE SEQUENCE [LARGE SCALE GENOMIC DNA]</scope>
    <source>
        <strain evidence="2 3">RmlP001</strain>
    </source>
</reference>
<evidence type="ECO:0000259" key="1">
    <source>
        <dbReference type="Pfam" id="PF12728"/>
    </source>
</evidence>
<dbReference type="AlphaFoldDB" id="A0A4Q2R6W5"/>
<protein>
    <submittedName>
        <fullName evidence="2">DNA-binding protein</fullName>
    </submittedName>
</protein>
<feature type="domain" description="Helix-turn-helix" evidence="1">
    <location>
        <begin position="5"/>
        <end position="55"/>
    </location>
</feature>
<dbReference type="GO" id="GO:0003677">
    <property type="term" value="F:DNA binding"/>
    <property type="evidence" value="ECO:0007669"/>
    <property type="project" value="UniProtKB-KW"/>
</dbReference>
<name>A0A4Q2R6W5_9HYPH</name>
<dbReference type="Pfam" id="PF12728">
    <property type="entry name" value="HTH_17"/>
    <property type="match status" value="1"/>
</dbReference>
<sequence length="70" mass="7956">MHRHWLRTLDAAEHLKLKPATLIAYRHRGVGPRYSKLGSIVVYDLADLDSWADTRSVDPSTKMLPEKEAA</sequence>
<dbReference type="InterPro" id="IPR041657">
    <property type="entry name" value="HTH_17"/>
</dbReference>
<evidence type="ECO:0000313" key="3">
    <source>
        <dbReference type="Proteomes" id="UP000289411"/>
    </source>
</evidence>
<dbReference type="EMBL" id="QYBC01000041">
    <property type="protein sequence ID" value="RYB01419.1"/>
    <property type="molecule type" value="Genomic_DNA"/>
</dbReference>